<dbReference type="EMBL" id="JASBWV010000015">
    <property type="protein sequence ID" value="KAJ9122101.1"/>
    <property type="molecule type" value="Genomic_DNA"/>
</dbReference>
<evidence type="ECO:0000313" key="2">
    <source>
        <dbReference type="Proteomes" id="UP001234202"/>
    </source>
</evidence>
<accession>A0ACC2XFD4</accession>
<proteinExistence type="predicted"/>
<dbReference type="Proteomes" id="UP001234202">
    <property type="component" value="Unassembled WGS sequence"/>
</dbReference>
<gene>
    <name evidence="1" type="primary">SEC24</name>
    <name evidence="1" type="ORF">QFC24_004328</name>
</gene>
<keyword evidence="2" id="KW-1185">Reference proteome</keyword>
<protein>
    <submittedName>
        <fullName evidence="1">COPII subunit</fullName>
    </submittedName>
</protein>
<organism evidence="1 2">
    <name type="scientific">Naganishia onofrii</name>
    <dbReference type="NCBI Taxonomy" id="1851511"/>
    <lineage>
        <taxon>Eukaryota</taxon>
        <taxon>Fungi</taxon>
        <taxon>Dikarya</taxon>
        <taxon>Basidiomycota</taxon>
        <taxon>Agaricomycotina</taxon>
        <taxon>Tremellomycetes</taxon>
        <taxon>Filobasidiales</taxon>
        <taxon>Filobasidiaceae</taxon>
        <taxon>Naganishia</taxon>
    </lineage>
</organism>
<sequence>MDQVTLPAGWTAQWDEREGRYLYVGEFQTGERCAMRDERSEDSGGQRRDTEYTTTNTATWDLPPTTPSSASATTAAAPPTTGHGHKRRQYPTAQLAGYDTTATPPAVSSVGGYAQQGAMGMGMGGQGMAQGQQGGMGVPAAAGAGQMFTPGLAGQQPAAVQAGGGGGYFAPAGQVPGVGASVGGGYAQQDVPQQQGYAGQPMVPGMQGLTDGFRGMGMGEKPNEVRGANKLEDEGLDNGRDWVDREFQKDHDINLIGLQPDVREIDTAPPPILLPPGACISPHPTAQADPSYQRSTINAIPTTAPLLNKSKIPLALILTPYRSLKPGDEPVPVVNDTVIARCRRCRSYINPYVTFIEGGARWKCCMCNLSNEVPQLFDWNAQTNQPADRWSRAELNHGVVEFVAPAEYMIRAPQPPVYVFIIDVSQNAIQSGMVATAARTILESLDRLPNADDRTKIGFMAPGQAEPTMLVVSDVEDVYLPKPTDLLVNLTESRPVIESFLTRLSDMFKDSFTSASAVGPAMQAAHKLIGTIGGKIITLTATLPTVGEGALKARDDAKLLGTAKEATLLQAASSFYKTFSIDCARNQVTVDMFLFSPQYTDVASLRCLPRYTGGQVYYYPGFNAGRSEDAIKFATEFGTVLASPIGLEAVIRVRGSRGLRMSAFHGNFFTRSTDLLSLPTVPIDQSYAIELQIEDPLTQPVVVLQTAVLHTTCYGERRIRVMTTALPTTTSMSEIFASADQNAILTLLANKAVERAMSSKLEDARDAVVNKLVDILKVYKDTMTSAGGGASAQLAIPENLKLLPLLCCGLVKHVGLRESTQIPPDLRAYAHALLTTLPTQSLLAYLHPRFYSLHNMPADAGTIGPDGVILPPALNLTSERLERHGLYLIDDGQNIFLYVGQDAVPQLIMDVFGLPSYQELKGGKYTLPVLDNPFSQRVNAIIGKTREMRRNPYWQHLYVVKADAEPALRNWALSMLIEDRVDRSASYGQFLSLIKDKVNGS</sequence>
<name>A0ACC2XFD4_9TREE</name>
<comment type="caution">
    <text evidence="1">The sequence shown here is derived from an EMBL/GenBank/DDBJ whole genome shotgun (WGS) entry which is preliminary data.</text>
</comment>
<evidence type="ECO:0000313" key="1">
    <source>
        <dbReference type="EMBL" id="KAJ9122101.1"/>
    </source>
</evidence>
<reference evidence="1" key="1">
    <citation type="submission" date="2023-04" db="EMBL/GenBank/DDBJ databases">
        <title>Draft Genome sequencing of Naganishia species isolated from polar environments using Oxford Nanopore Technology.</title>
        <authorList>
            <person name="Leo P."/>
            <person name="Venkateswaran K."/>
        </authorList>
    </citation>
    <scope>NUCLEOTIDE SEQUENCE</scope>
    <source>
        <strain evidence="1">DBVPG 5303</strain>
    </source>
</reference>